<reference evidence="7" key="1">
    <citation type="journal article" date="2020" name="mSystems">
        <title>Genome- and Community-Level Interaction Insights into Carbon Utilization and Element Cycling Functions of Hydrothermarchaeota in Hydrothermal Sediment.</title>
        <authorList>
            <person name="Zhou Z."/>
            <person name="Liu Y."/>
            <person name="Xu W."/>
            <person name="Pan J."/>
            <person name="Luo Z.H."/>
            <person name="Li M."/>
        </authorList>
    </citation>
    <scope>NUCLEOTIDE SEQUENCE [LARGE SCALE GENOMIC DNA]</scope>
    <source>
        <strain evidence="7">HyVt-501</strain>
    </source>
</reference>
<organism evidence="7">
    <name type="scientific">Aquifex aeolicus</name>
    <dbReference type="NCBI Taxonomy" id="63363"/>
    <lineage>
        <taxon>Bacteria</taxon>
        <taxon>Pseudomonadati</taxon>
        <taxon>Aquificota</taxon>
        <taxon>Aquificia</taxon>
        <taxon>Aquificales</taxon>
        <taxon>Aquificaceae</taxon>
        <taxon>Aquifex</taxon>
    </lineage>
</organism>
<keyword evidence="2 5" id="KW-0285">Flavoprotein</keyword>
<dbReference type="EC" id="2.5.1.129" evidence="5"/>
<dbReference type="Proteomes" id="UP000885792">
    <property type="component" value="Unassembled WGS sequence"/>
</dbReference>
<feature type="binding site" evidence="5">
    <location>
        <position position="155"/>
    </location>
    <ligand>
        <name>dimethylallyl phosphate</name>
        <dbReference type="ChEBI" id="CHEBI:88052"/>
    </ligand>
</feature>
<evidence type="ECO:0000259" key="6">
    <source>
        <dbReference type="Pfam" id="PF02441"/>
    </source>
</evidence>
<feature type="binding site" evidence="5">
    <location>
        <position position="171"/>
    </location>
    <ligand>
        <name>dimethylallyl phosphate</name>
        <dbReference type="ChEBI" id="CHEBI:88052"/>
    </ligand>
</feature>
<dbReference type="Pfam" id="PF02441">
    <property type="entry name" value="Flavoprotein"/>
    <property type="match status" value="1"/>
</dbReference>
<dbReference type="HAMAP" id="MF_01984">
    <property type="entry name" value="ubiX_pad"/>
    <property type="match status" value="1"/>
</dbReference>
<protein>
    <recommendedName>
        <fullName evidence="5">Flavin prenyltransferase UbiX</fullName>
        <ecNumber evidence="5">2.5.1.129</ecNumber>
    </recommendedName>
</protein>
<evidence type="ECO:0000313" key="7">
    <source>
        <dbReference type="EMBL" id="HHJ64068.1"/>
    </source>
</evidence>
<feature type="binding site" evidence="5">
    <location>
        <begin position="10"/>
        <end position="12"/>
    </location>
    <ligand>
        <name>FMN</name>
        <dbReference type="ChEBI" id="CHEBI:58210"/>
    </ligand>
</feature>
<dbReference type="Gene3D" id="3.40.50.1950">
    <property type="entry name" value="Flavin prenyltransferase-like"/>
    <property type="match status" value="1"/>
</dbReference>
<dbReference type="SUPFAM" id="SSF52507">
    <property type="entry name" value="Homo-oligomeric flavin-containing Cys decarboxylases, HFCD"/>
    <property type="match status" value="1"/>
</dbReference>
<dbReference type="NCBIfam" id="NF004685">
    <property type="entry name" value="PRK06029.1"/>
    <property type="match status" value="1"/>
</dbReference>
<evidence type="ECO:0000256" key="3">
    <source>
        <dbReference type="ARBA" id="ARBA00022643"/>
    </source>
</evidence>
<evidence type="ECO:0000256" key="1">
    <source>
        <dbReference type="ARBA" id="ARBA00022602"/>
    </source>
</evidence>
<keyword evidence="1 5" id="KW-0637">Prenyltransferase</keyword>
<feature type="binding site" evidence="5">
    <location>
        <position position="35"/>
    </location>
    <ligand>
        <name>FMN</name>
        <dbReference type="ChEBI" id="CHEBI:58210"/>
    </ligand>
</feature>
<dbReference type="InterPro" id="IPR004507">
    <property type="entry name" value="UbiX-like"/>
</dbReference>
<proteinExistence type="inferred from homology"/>
<dbReference type="PANTHER" id="PTHR43374">
    <property type="entry name" value="FLAVIN PRENYLTRANSFERASE"/>
    <property type="match status" value="1"/>
</dbReference>
<keyword evidence="4 5" id="KW-0808">Transferase</keyword>
<feature type="binding site" evidence="5">
    <location>
        <begin position="90"/>
        <end position="93"/>
    </location>
    <ligand>
        <name>FMN</name>
        <dbReference type="ChEBI" id="CHEBI:58210"/>
    </ligand>
</feature>
<evidence type="ECO:0000256" key="5">
    <source>
        <dbReference type="HAMAP-Rule" id="MF_01984"/>
    </source>
</evidence>
<dbReference type="NCBIfam" id="TIGR00421">
    <property type="entry name" value="ubiX_pad"/>
    <property type="match status" value="1"/>
</dbReference>
<dbReference type="GO" id="GO:0016831">
    <property type="term" value="F:carboxy-lyase activity"/>
    <property type="evidence" value="ECO:0007669"/>
    <property type="project" value="TreeGrafter"/>
</dbReference>
<name>A0A7C5L799_AQUAO</name>
<dbReference type="InterPro" id="IPR003382">
    <property type="entry name" value="Flavoprotein"/>
</dbReference>
<comment type="caution">
    <text evidence="5">Lacks conserved residue(s) required for the propagation of feature annotation.</text>
</comment>
<comment type="catalytic activity">
    <reaction evidence="5">
        <text>dimethylallyl phosphate + FMNH2 = prenylated FMNH2 + phosphate</text>
        <dbReference type="Rhea" id="RHEA:37743"/>
        <dbReference type="ChEBI" id="CHEBI:43474"/>
        <dbReference type="ChEBI" id="CHEBI:57618"/>
        <dbReference type="ChEBI" id="CHEBI:87467"/>
        <dbReference type="ChEBI" id="CHEBI:88052"/>
        <dbReference type="EC" id="2.5.1.129"/>
    </reaction>
</comment>
<gene>
    <name evidence="5" type="primary">ubiX</name>
    <name evidence="7" type="ORF">ENJ61_04085</name>
</gene>
<dbReference type="AlphaFoldDB" id="A0A7C5L799"/>
<evidence type="ECO:0000256" key="4">
    <source>
        <dbReference type="ARBA" id="ARBA00022679"/>
    </source>
</evidence>
<dbReference type="PANTHER" id="PTHR43374:SF1">
    <property type="entry name" value="FLAVIN PRENYLTRANSFERASE PAD1, MITOCHONDRIAL"/>
    <property type="match status" value="1"/>
</dbReference>
<comment type="function">
    <text evidence="5">Flavin prenyltransferase that catalyzes the synthesis of the prenylated FMN cofactor (prenyl-FMN) for 4-hydroxy-3-polyprenylbenzoic acid decarboxylase UbiD. The prenyltransferase is metal-independent and links a dimethylallyl moiety from dimethylallyl monophosphate (DMAP) to the flavin N5 and C6 atoms of FMN.</text>
</comment>
<accession>A0A7C5L799</accession>
<evidence type="ECO:0000256" key="2">
    <source>
        <dbReference type="ARBA" id="ARBA00022630"/>
    </source>
</evidence>
<feature type="domain" description="Flavoprotein" evidence="6">
    <location>
        <begin position="5"/>
        <end position="175"/>
    </location>
</feature>
<dbReference type="InterPro" id="IPR036551">
    <property type="entry name" value="Flavin_trans-like"/>
</dbReference>
<comment type="caution">
    <text evidence="7">The sequence shown here is derived from an EMBL/GenBank/DDBJ whole genome shotgun (WGS) entry which is preliminary data.</text>
</comment>
<dbReference type="EMBL" id="DRNB01000151">
    <property type="protein sequence ID" value="HHJ64068.1"/>
    <property type="molecule type" value="Genomic_DNA"/>
</dbReference>
<feature type="binding site" evidence="5">
    <location>
        <position position="125"/>
    </location>
    <ligand>
        <name>FMN</name>
        <dbReference type="ChEBI" id="CHEBI:58210"/>
    </ligand>
</feature>
<comment type="similarity">
    <text evidence="5">Belongs to the UbiX/PAD1 family.</text>
</comment>
<dbReference type="GO" id="GO:0106141">
    <property type="term" value="F:flavin prenyltransferase activity"/>
    <property type="evidence" value="ECO:0007669"/>
    <property type="project" value="UniProtKB-EC"/>
</dbReference>
<sequence>MEGFVLCITGASGSVYGYRALQELAKSCRVDVIVSEAGRLVMEEELGKGPEDLKREFPQAVFHDERDLTAPVSSGSVLSAYRAVLVMPCSMSTLASVATGVNSNLIHRVCEVALKERIRTVLLVREMPYSRVHIENMLRVTEAGALVVPASPAFYHRPKSLEDMVNFVVGRVFDLIGVPHALYNRWKGGGRG</sequence>
<keyword evidence="3 5" id="KW-0288">FMN</keyword>